<dbReference type="Pfam" id="PF00651">
    <property type="entry name" value="BTB"/>
    <property type="match status" value="1"/>
</dbReference>
<dbReference type="InterPro" id="IPR006652">
    <property type="entry name" value="Kelch_1"/>
</dbReference>
<keyword evidence="4" id="KW-1185">Reference proteome</keyword>
<feature type="domain" description="BTB" evidence="3">
    <location>
        <begin position="32"/>
        <end position="101"/>
    </location>
</feature>
<dbReference type="Gene3D" id="3.30.710.10">
    <property type="entry name" value="Potassium Channel Kv1.1, Chain A"/>
    <property type="match status" value="1"/>
</dbReference>
<dbReference type="KEGG" id="cvn:111108308"/>
<dbReference type="Proteomes" id="UP000694844">
    <property type="component" value="Chromosome 8"/>
</dbReference>
<dbReference type="SMART" id="SM00225">
    <property type="entry name" value="BTB"/>
    <property type="match status" value="1"/>
</dbReference>
<dbReference type="AlphaFoldDB" id="A0A8B8B8S0"/>
<dbReference type="PANTHER" id="PTHR24412">
    <property type="entry name" value="KELCH PROTEIN"/>
    <property type="match status" value="1"/>
</dbReference>
<dbReference type="PANTHER" id="PTHR24412:SF172">
    <property type="entry name" value="KELCH-LIKE PROTEIN 10"/>
    <property type="match status" value="1"/>
</dbReference>
<dbReference type="SUPFAM" id="SSF54695">
    <property type="entry name" value="POZ domain"/>
    <property type="match status" value="1"/>
</dbReference>
<evidence type="ECO:0000313" key="5">
    <source>
        <dbReference type="RefSeq" id="XP_022299807.1"/>
    </source>
</evidence>
<gene>
    <name evidence="5" type="primary">LOC111108308</name>
</gene>
<keyword evidence="2" id="KW-0677">Repeat</keyword>
<protein>
    <submittedName>
        <fullName evidence="5">Kelch-like protein 10</fullName>
    </submittedName>
</protein>
<organism evidence="4 5">
    <name type="scientific">Crassostrea virginica</name>
    <name type="common">Eastern oyster</name>
    <dbReference type="NCBI Taxonomy" id="6565"/>
    <lineage>
        <taxon>Eukaryota</taxon>
        <taxon>Metazoa</taxon>
        <taxon>Spiralia</taxon>
        <taxon>Lophotrochozoa</taxon>
        <taxon>Mollusca</taxon>
        <taxon>Bivalvia</taxon>
        <taxon>Autobranchia</taxon>
        <taxon>Pteriomorphia</taxon>
        <taxon>Ostreida</taxon>
        <taxon>Ostreoidea</taxon>
        <taxon>Ostreidae</taxon>
        <taxon>Crassostrea</taxon>
    </lineage>
</organism>
<dbReference type="Gene3D" id="1.25.40.420">
    <property type="match status" value="1"/>
</dbReference>
<dbReference type="SMART" id="SM00612">
    <property type="entry name" value="Kelch"/>
    <property type="match status" value="6"/>
</dbReference>
<dbReference type="InterPro" id="IPR017096">
    <property type="entry name" value="BTB-kelch_protein"/>
</dbReference>
<sequence>METTMTELQVSTVFDMDPQTQLHEMRLQGIFCDAFIKTPVDNTRLPVHRNVMASCSHYFRSLFTSGLKESGENEISIHGVSATTMNQIIQYAYIRKAIITPDNVEDLLAASDRFHVFGLLKECTNYLYDQISPENCIGIFRFSRFYNCEQLSQKSWNYIICNFKEIVENSQEFLQLPVDDLKEILDDDDLSVRNESEVFAAIQRWVDYDTNIRKDYYATLLKSVRFCFINLDFFQTKIQKNKTLTNLRDCKKLINRVANLMRIFYEGAFVIDDNNTLLRPRVPPEIIFTVGGWSSSGVVDTIETYDKNVDRWYVTKQCMPSSRAYHGTLFMDGWLFIIGGFDGTQYLNSVYRFSPDEKAWEERAPMYIMRCYVSAVELNGLIYACGGFDGRNRQDSVERYDPVRNQWTHVQPMWRKRSDAGATTLDGKIYIAGGFDGAACLDSAESYDPAVDQWTMLTDMTSRRSGVVLVALQKELIALGGYNGSDRLASAERYSSVNRSWYPMTPMLQGRSNFSAVVLDGKLVVIGGYDGSTTSPNAEEFDPNKKAWRRIFPLNFGRSAVSACVVSHIKGGREFSYHGLASSGDNF</sequence>
<accession>A0A8B8B8S0</accession>
<proteinExistence type="predicted"/>
<dbReference type="Pfam" id="PF07707">
    <property type="entry name" value="BACK"/>
    <property type="match status" value="1"/>
</dbReference>
<dbReference type="RefSeq" id="XP_022299807.1">
    <property type="nucleotide sequence ID" value="XM_022444099.1"/>
</dbReference>
<dbReference type="InterPro" id="IPR011333">
    <property type="entry name" value="SKP1/BTB/POZ_sf"/>
</dbReference>
<dbReference type="Gene3D" id="2.120.10.80">
    <property type="entry name" value="Kelch-type beta propeller"/>
    <property type="match status" value="2"/>
</dbReference>
<dbReference type="InterPro" id="IPR011705">
    <property type="entry name" value="BACK"/>
</dbReference>
<evidence type="ECO:0000256" key="2">
    <source>
        <dbReference type="ARBA" id="ARBA00022737"/>
    </source>
</evidence>
<dbReference type="SUPFAM" id="SSF117281">
    <property type="entry name" value="Kelch motif"/>
    <property type="match status" value="1"/>
</dbReference>
<reference evidence="5" key="1">
    <citation type="submission" date="2025-08" db="UniProtKB">
        <authorList>
            <consortium name="RefSeq"/>
        </authorList>
    </citation>
    <scope>IDENTIFICATION</scope>
    <source>
        <tissue evidence="5">Whole sample</tissue>
    </source>
</reference>
<evidence type="ECO:0000313" key="4">
    <source>
        <dbReference type="Proteomes" id="UP000694844"/>
    </source>
</evidence>
<evidence type="ECO:0000256" key="1">
    <source>
        <dbReference type="ARBA" id="ARBA00022441"/>
    </source>
</evidence>
<dbReference type="FunFam" id="1.25.40.420:FF:000001">
    <property type="entry name" value="Kelch-like family member 12"/>
    <property type="match status" value="1"/>
</dbReference>
<dbReference type="PROSITE" id="PS50097">
    <property type="entry name" value="BTB"/>
    <property type="match status" value="1"/>
</dbReference>
<dbReference type="OrthoDB" id="191037at2759"/>
<dbReference type="GeneID" id="111108308"/>
<evidence type="ECO:0000259" key="3">
    <source>
        <dbReference type="PROSITE" id="PS50097"/>
    </source>
</evidence>
<dbReference type="SMART" id="SM00875">
    <property type="entry name" value="BACK"/>
    <property type="match status" value="1"/>
</dbReference>
<dbReference type="PIRSF" id="PIRSF037037">
    <property type="entry name" value="Kelch-like_protein_gigaxonin"/>
    <property type="match status" value="1"/>
</dbReference>
<dbReference type="InterPro" id="IPR000210">
    <property type="entry name" value="BTB/POZ_dom"/>
</dbReference>
<keyword evidence="1" id="KW-0880">Kelch repeat</keyword>
<name>A0A8B8B8S0_CRAVI</name>
<dbReference type="CDD" id="cd18450">
    <property type="entry name" value="BACK_KLHL10"/>
    <property type="match status" value="1"/>
</dbReference>
<dbReference type="Pfam" id="PF01344">
    <property type="entry name" value="Kelch_1"/>
    <property type="match status" value="5"/>
</dbReference>
<dbReference type="InterPro" id="IPR015915">
    <property type="entry name" value="Kelch-typ_b-propeller"/>
</dbReference>